<organism evidence="2 3">
    <name type="scientific">Colletotrichum zoysiae</name>
    <dbReference type="NCBI Taxonomy" id="1216348"/>
    <lineage>
        <taxon>Eukaryota</taxon>
        <taxon>Fungi</taxon>
        <taxon>Dikarya</taxon>
        <taxon>Ascomycota</taxon>
        <taxon>Pezizomycotina</taxon>
        <taxon>Sordariomycetes</taxon>
        <taxon>Hypocreomycetidae</taxon>
        <taxon>Glomerellales</taxon>
        <taxon>Glomerellaceae</taxon>
        <taxon>Colletotrichum</taxon>
        <taxon>Colletotrichum graminicola species complex</taxon>
    </lineage>
</organism>
<dbReference type="GO" id="GO:0032259">
    <property type="term" value="P:methylation"/>
    <property type="evidence" value="ECO:0007669"/>
    <property type="project" value="InterPro"/>
</dbReference>
<keyword evidence="3" id="KW-1185">Reference proteome</keyword>
<dbReference type="Proteomes" id="UP001232148">
    <property type="component" value="Unassembled WGS sequence"/>
</dbReference>
<name>A0AAD9HEC4_9PEZI</name>
<proteinExistence type="predicted"/>
<dbReference type="InterPro" id="IPR002052">
    <property type="entry name" value="DNA_methylase_N6_adenine_CS"/>
</dbReference>
<feature type="region of interest" description="Disordered" evidence="1">
    <location>
        <begin position="48"/>
        <end position="77"/>
    </location>
</feature>
<dbReference type="GO" id="GO:0008168">
    <property type="term" value="F:methyltransferase activity"/>
    <property type="evidence" value="ECO:0007669"/>
    <property type="project" value="InterPro"/>
</dbReference>
<sequence length="202" mass="21765">MDESVIVSNPPYSGLVDPSFLHTFNLYMVTDNEECCAKTASVPFAPGAKRKDVASPETDEANRSKHKQSPAYAGCRGNKAEPRYAGVQAQGQERSSLISGDQRDAQSLNRCDENKMVAFRFLLALLPLAAAMPSSDALGGNTLVRRHCMAPKNCGAVVQNTACDYCCAKDVKPDSSECKAKDNKACQTSDKKDGIQFSCDAD</sequence>
<protein>
    <submittedName>
        <fullName evidence="2">Uncharacterized protein</fullName>
    </submittedName>
</protein>
<comment type="caution">
    <text evidence="2">The sequence shown here is derived from an EMBL/GenBank/DDBJ whole genome shotgun (WGS) entry which is preliminary data.</text>
</comment>
<gene>
    <name evidence="2" type="ORF">LX32DRAFT_730203</name>
</gene>
<evidence type="ECO:0000313" key="3">
    <source>
        <dbReference type="Proteomes" id="UP001232148"/>
    </source>
</evidence>
<dbReference type="PROSITE" id="PS00092">
    <property type="entry name" value="N6_MTASE"/>
    <property type="match status" value="1"/>
</dbReference>
<dbReference type="EMBL" id="MU842917">
    <property type="protein sequence ID" value="KAK2026329.1"/>
    <property type="molecule type" value="Genomic_DNA"/>
</dbReference>
<accession>A0AAD9HEC4</accession>
<dbReference type="GO" id="GO:0003676">
    <property type="term" value="F:nucleic acid binding"/>
    <property type="evidence" value="ECO:0007669"/>
    <property type="project" value="InterPro"/>
</dbReference>
<dbReference type="AlphaFoldDB" id="A0AAD9HEC4"/>
<evidence type="ECO:0000313" key="2">
    <source>
        <dbReference type="EMBL" id="KAK2026329.1"/>
    </source>
</evidence>
<reference evidence="2" key="1">
    <citation type="submission" date="2021-06" db="EMBL/GenBank/DDBJ databases">
        <title>Comparative genomics, transcriptomics and evolutionary studies reveal genomic signatures of adaptation to plant cell wall in hemibiotrophic fungi.</title>
        <authorList>
            <consortium name="DOE Joint Genome Institute"/>
            <person name="Baroncelli R."/>
            <person name="Diaz J.F."/>
            <person name="Benocci T."/>
            <person name="Peng M."/>
            <person name="Battaglia E."/>
            <person name="Haridas S."/>
            <person name="Andreopoulos W."/>
            <person name="Labutti K."/>
            <person name="Pangilinan J."/>
            <person name="Floch G.L."/>
            <person name="Makela M.R."/>
            <person name="Henrissat B."/>
            <person name="Grigoriev I.V."/>
            <person name="Crouch J.A."/>
            <person name="De Vries R.P."/>
            <person name="Sukno S.A."/>
            <person name="Thon M.R."/>
        </authorList>
    </citation>
    <scope>NUCLEOTIDE SEQUENCE</scope>
    <source>
        <strain evidence="2">MAFF235873</strain>
    </source>
</reference>
<evidence type="ECO:0000256" key="1">
    <source>
        <dbReference type="SAM" id="MobiDB-lite"/>
    </source>
</evidence>